<dbReference type="GO" id="GO:0046872">
    <property type="term" value="F:metal ion binding"/>
    <property type="evidence" value="ECO:0007669"/>
    <property type="project" value="UniProtKB-KW"/>
</dbReference>
<feature type="chain" id="PRO_5003284609" evidence="8">
    <location>
        <begin position="28"/>
        <end position="475"/>
    </location>
</feature>
<comment type="cofactor">
    <cofactor evidence="1">
        <name>Zn(2+)</name>
        <dbReference type="ChEBI" id="CHEBI:29105"/>
    </cofactor>
</comment>
<dbReference type="GO" id="GO:0016020">
    <property type="term" value="C:membrane"/>
    <property type="evidence" value="ECO:0007669"/>
    <property type="project" value="TreeGrafter"/>
</dbReference>
<evidence type="ECO:0000256" key="7">
    <source>
        <dbReference type="SAM" id="Coils"/>
    </source>
</evidence>
<dbReference type="PATRIC" id="fig|717774.3.peg.2042"/>
<dbReference type="GO" id="GO:0004222">
    <property type="term" value="F:metalloendopeptidase activity"/>
    <property type="evidence" value="ECO:0007669"/>
    <property type="project" value="InterPro"/>
</dbReference>
<dbReference type="Pfam" id="PF01435">
    <property type="entry name" value="Peptidase_M48"/>
    <property type="match status" value="1"/>
</dbReference>
<reference evidence="10 11" key="1">
    <citation type="journal article" date="2012" name="Stand. Genomic Sci.">
        <title>Complete genome sequence of the melanogenic marine bacterium Marinomonas mediterranea type strain (MMB-1(T)).</title>
        <authorList>
            <person name="Lucas-Elio P."/>
            <person name="Goodwin L."/>
            <person name="Woyke T."/>
            <person name="Pitluck S."/>
            <person name="Nolan M."/>
            <person name="Kyrpides N.C."/>
            <person name="Detter J.C."/>
            <person name="Copeland A."/>
            <person name="Teshima H."/>
            <person name="Bruce D."/>
            <person name="Detter C."/>
            <person name="Tapia R."/>
            <person name="Han S."/>
            <person name="Land M.L."/>
            <person name="Ivanova N."/>
            <person name="Mikhailova N."/>
            <person name="Johnston A.W."/>
            <person name="Sanchez-Amat A."/>
        </authorList>
    </citation>
    <scope>NUCLEOTIDE SEQUENCE [LARGE SCALE GENOMIC DNA]</scope>
    <source>
        <strain evidence="11">ATCC 700492 / JCM 21426 / NBRC 103028 / MMB-1</strain>
    </source>
</reference>
<keyword evidence="3" id="KW-0479">Metal-binding</keyword>
<dbReference type="AlphaFoldDB" id="F2K2U4"/>
<evidence type="ECO:0000313" key="11">
    <source>
        <dbReference type="Proteomes" id="UP000001062"/>
    </source>
</evidence>
<dbReference type="InterPro" id="IPR051156">
    <property type="entry name" value="Mito/Outer_Membr_Metalloprot"/>
</dbReference>
<evidence type="ECO:0000256" key="5">
    <source>
        <dbReference type="ARBA" id="ARBA00022833"/>
    </source>
</evidence>
<proteinExistence type="predicted"/>
<evidence type="ECO:0000313" key="10">
    <source>
        <dbReference type="EMBL" id="ADZ91227.1"/>
    </source>
</evidence>
<evidence type="ECO:0000259" key="9">
    <source>
        <dbReference type="Pfam" id="PF01435"/>
    </source>
</evidence>
<accession>F2K2U4</accession>
<evidence type="ECO:0000256" key="1">
    <source>
        <dbReference type="ARBA" id="ARBA00001947"/>
    </source>
</evidence>
<organism evidence="10 11">
    <name type="scientific">Marinomonas mediterranea (strain ATCC 700492 / JCM 21426 / NBRC 103028 / MMB-1)</name>
    <dbReference type="NCBI Taxonomy" id="717774"/>
    <lineage>
        <taxon>Bacteria</taxon>
        <taxon>Pseudomonadati</taxon>
        <taxon>Pseudomonadota</taxon>
        <taxon>Gammaproteobacteria</taxon>
        <taxon>Oceanospirillales</taxon>
        <taxon>Oceanospirillaceae</taxon>
        <taxon>Marinomonas</taxon>
    </lineage>
</organism>
<dbReference type="KEGG" id="mme:Marme_1979"/>
<dbReference type="EMBL" id="CP002583">
    <property type="protein sequence ID" value="ADZ91227.1"/>
    <property type="molecule type" value="Genomic_DNA"/>
</dbReference>
<dbReference type="SUPFAM" id="SSF48452">
    <property type="entry name" value="TPR-like"/>
    <property type="match status" value="1"/>
</dbReference>
<gene>
    <name evidence="10" type="ordered locus">Marme_1979</name>
</gene>
<dbReference type="STRING" id="717774.Marme_1979"/>
<keyword evidence="4" id="KW-0378">Hydrolase</keyword>
<keyword evidence="7" id="KW-0175">Coiled coil</keyword>
<dbReference type="PANTHER" id="PTHR22726">
    <property type="entry name" value="METALLOENDOPEPTIDASE OMA1"/>
    <property type="match status" value="1"/>
</dbReference>
<dbReference type="InterPro" id="IPR001915">
    <property type="entry name" value="Peptidase_M48"/>
</dbReference>
<protein>
    <submittedName>
        <fullName evidence="10">Peptidase M48 Ste24p</fullName>
    </submittedName>
</protein>
<keyword evidence="5" id="KW-0862">Zinc</keyword>
<keyword evidence="8" id="KW-0732">Signal</keyword>
<evidence type="ECO:0000256" key="3">
    <source>
        <dbReference type="ARBA" id="ARBA00022723"/>
    </source>
</evidence>
<feature type="domain" description="Peptidase M48" evidence="9">
    <location>
        <begin position="74"/>
        <end position="253"/>
    </location>
</feature>
<dbReference type="eggNOG" id="COG4783">
    <property type="taxonomic scope" value="Bacteria"/>
</dbReference>
<keyword evidence="11" id="KW-1185">Reference proteome</keyword>
<evidence type="ECO:0000256" key="2">
    <source>
        <dbReference type="ARBA" id="ARBA00022670"/>
    </source>
</evidence>
<dbReference type="OrthoDB" id="9810445at2"/>
<evidence type="ECO:0000256" key="8">
    <source>
        <dbReference type="SAM" id="SignalP"/>
    </source>
</evidence>
<dbReference type="RefSeq" id="WP_013661132.1">
    <property type="nucleotide sequence ID" value="NC_015276.1"/>
</dbReference>
<keyword evidence="6" id="KW-0482">Metalloprotease</keyword>
<dbReference type="HOGENOM" id="CLU_574660_0_0_6"/>
<evidence type="ECO:0000256" key="4">
    <source>
        <dbReference type="ARBA" id="ARBA00022801"/>
    </source>
</evidence>
<name>F2K2U4_MARM1</name>
<dbReference type="Proteomes" id="UP000001062">
    <property type="component" value="Chromosome"/>
</dbReference>
<keyword evidence="2" id="KW-0645">Protease</keyword>
<dbReference type="Gene3D" id="3.30.2010.10">
    <property type="entry name" value="Metalloproteases ('zincins'), catalytic domain"/>
    <property type="match status" value="1"/>
</dbReference>
<sequence length="475" mass="53241" precursor="true">MQRLKNTVNILLALISLTTVLSSSSWATTNIPDLEAIKDERSLSNPSYVLGQYWFRQYNGSNALIDFPPAYEFLRNAVSKLASYSDLYNKNVELALLNSSQSNAFVIPGNHLFIYSDILSLIKEEDELFALLAHELSHLELRHYERRLQNAEQEKKKLLMLLAAGVAAAIMTDDSETTSALWIGGIANQTTNQLAYSRENEQEADRNGRQLLNQAGISSDAMTKLFNEFLKKTLGGNSLEFLSTHPLPKTRLSDSITGKTLPKTKTSLEASTLHTSSNFGFFRATLIGYRALLDDRPNYYINSQQLSTDEALFATAIVNYQSETPEKAIQTLKKMTSINRFSDYLLALSYIKNNAISEATSILNKRLDLAPGDAIFKPLLAQIEGNHYLPYSIDELQYELRLKLKTNIQIAIKRGDNASALLYKAFLEFNKGKNNIGQVLLDRAKKQGADNAKAMKLADFFQRIIEAEQLLDIGP</sequence>
<dbReference type="GO" id="GO:0051603">
    <property type="term" value="P:proteolysis involved in protein catabolic process"/>
    <property type="evidence" value="ECO:0007669"/>
    <property type="project" value="TreeGrafter"/>
</dbReference>
<evidence type="ECO:0000256" key="6">
    <source>
        <dbReference type="ARBA" id="ARBA00023049"/>
    </source>
</evidence>
<feature type="coiled-coil region" evidence="7">
    <location>
        <begin position="134"/>
        <end position="161"/>
    </location>
</feature>
<feature type="signal peptide" evidence="8">
    <location>
        <begin position="1"/>
        <end position="27"/>
    </location>
</feature>
<dbReference type="PANTHER" id="PTHR22726:SF1">
    <property type="entry name" value="METALLOENDOPEPTIDASE OMA1, MITOCHONDRIAL"/>
    <property type="match status" value="1"/>
</dbReference>
<dbReference type="InterPro" id="IPR011990">
    <property type="entry name" value="TPR-like_helical_dom_sf"/>
</dbReference>
<dbReference type="CDD" id="cd07324">
    <property type="entry name" value="M48C_Oma1-like"/>
    <property type="match status" value="1"/>
</dbReference>